<evidence type="ECO:0000256" key="6">
    <source>
        <dbReference type="SAM" id="MobiDB-lite"/>
    </source>
</evidence>
<keyword evidence="4 7" id="KW-1133">Transmembrane helix</keyword>
<feature type="domain" description="Phage shock protein PspC N-terminal" evidence="8">
    <location>
        <begin position="31"/>
        <end position="85"/>
    </location>
</feature>
<feature type="transmembrane region" description="Helical" evidence="7">
    <location>
        <begin position="105"/>
        <end position="124"/>
    </location>
</feature>
<evidence type="ECO:0000256" key="5">
    <source>
        <dbReference type="ARBA" id="ARBA00023136"/>
    </source>
</evidence>
<accession>A0A3A9WF67</accession>
<feature type="transmembrane region" description="Helical" evidence="7">
    <location>
        <begin position="304"/>
        <end position="325"/>
    </location>
</feature>
<keyword evidence="2" id="KW-1003">Cell membrane</keyword>
<feature type="compositionally biased region" description="Pro residues" evidence="6">
    <location>
        <begin position="10"/>
        <end position="19"/>
    </location>
</feature>
<evidence type="ECO:0000313" key="11">
    <source>
        <dbReference type="Proteomes" id="UP000268652"/>
    </source>
</evidence>
<evidence type="ECO:0000256" key="2">
    <source>
        <dbReference type="ARBA" id="ARBA00022475"/>
    </source>
</evidence>
<feature type="region of interest" description="Disordered" evidence="6">
    <location>
        <begin position="1"/>
        <end position="34"/>
    </location>
</feature>
<feature type="region of interest" description="Disordered" evidence="6">
    <location>
        <begin position="201"/>
        <end position="246"/>
    </location>
</feature>
<dbReference type="EMBL" id="RBDX01000012">
    <property type="protein sequence ID" value="RKN08064.1"/>
    <property type="molecule type" value="Genomic_DNA"/>
</dbReference>
<dbReference type="InterPro" id="IPR007168">
    <property type="entry name" value="Phageshock_PspC_N"/>
</dbReference>
<dbReference type="PANTHER" id="PTHR33885:SF3">
    <property type="entry name" value="PHAGE SHOCK PROTEIN C"/>
    <property type="match status" value="1"/>
</dbReference>
<dbReference type="OrthoDB" id="3535301at2"/>
<dbReference type="RefSeq" id="WP_120698160.1">
    <property type="nucleotide sequence ID" value="NZ_RBDX01000012.1"/>
</dbReference>
<organism evidence="9 12">
    <name type="scientific">Streptomyces radicis</name>
    <dbReference type="NCBI Taxonomy" id="1750517"/>
    <lineage>
        <taxon>Bacteria</taxon>
        <taxon>Bacillati</taxon>
        <taxon>Actinomycetota</taxon>
        <taxon>Actinomycetes</taxon>
        <taxon>Kitasatosporales</taxon>
        <taxon>Streptomycetaceae</taxon>
        <taxon>Streptomyces</taxon>
    </lineage>
</organism>
<sequence>MTDDSATEAPPRPFAPPEPQGGREPGPEGGQLTRSRRHKVIGGVCGGFGRYYNLDPVIVRVPLAVLSVIGGVGFVAYGVAWLLIPFEKEEENEGRRMLSGRVEGPGLTALLFIVAGCGLLLASLGRRSSGTWFSVMLLGAVAGVGLWQRRRDATRSARAAGAPVDEATAQVVAEAPPEAHAPPAPHGPAWWHGPGAPGGPRYLWGPADASPGDLLPPGPPPGVPDVERPRDPWSVPPPRSPVPPGECEARLGGPVLLLALCAAVLGTAAAWDREPLGTTLVVGLASALAVFGAGLVLSAFWGRLGGGTVVAVVTTGVLLAGASVLPENITTSWADTRWSPATASAVRDGYELGSGTAVLDLSAIELAPGEVLGTGVEAGAGQVRVIVPRDAEVTVTVEMGMGAFDYGPRPGAWPEGGFPDETWGGIDQERTDTYAPPDGVTPSGSVELRLGMGLGVLAVERA</sequence>
<evidence type="ECO:0000313" key="10">
    <source>
        <dbReference type="EMBL" id="RKN20419.1"/>
    </source>
</evidence>
<evidence type="ECO:0000256" key="7">
    <source>
        <dbReference type="SAM" id="Phobius"/>
    </source>
</evidence>
<keyword evidence="3 7" id="KW-0812">Transmembrane</keyword>
<dbReference type="Pfam" id="PF04024">
    <property type="entry name" value="PspC"/>
    <property type="match status" value="1"/>
</dbReference>
<dbReference type="PANTHER" id="PTHR33885">
    <property type="entry name" value="PHAGE SHOCK PROTEIN C"/>
    <property type="match status" value="1"/>
</dbReference>
<reference evidence="11 12" key="1">
    <citation type="submission" date="2018-09" db="EMBL/GenBank/DDBJ databases">
        <title>Streptomyces sp. nov. DS1-2, an endophytic actinomycete isolated from roots of Dendrobium scabrilingue.</title>
        <authorList>
            <person name="Kuncharoen N."/>
            <person name="Kudo T."/>
            <person name="Ohkuma M."/>
            <person name="Yuki M."/>
            <person name="Tanasupawat S."/>
        </authorList>
    </citation>
    <scope>NUCLEOTIDE SEQUENCE [LARGE SCALE GENOMIC DNA]</scope>
    <source>
        <strain evidence="9 12">AZ1-7</strain>
        <strain evidence="10 11">DS1-2</strain>
    </source>
</reference>
<feature type="transmembrane region" description="Helical" evidence="7">
    <location>
        <begin position="277"/>
        <end position="297"/>
    </location>
</feature>
<name>A0A3A9WF67_9ACTN</name>
<evidence type="ECO:0000256" key="1">
    <source>
        <dbReference type="ARBA" id="ARBA00004162"/>
    </source>
</evidence>
<feature type="transmembrane region" description="Helical" evidence="7">
    <location>
        <begin position="130"/>
        <end position="148"/>
    </location>
</feature>
<evidence type="ECO:0000313" key="12">
    <source>
        <dbReference type="Proteomes" id="UP000275024"/>
    </source>
</evidence>
<gene>
    <name evidence="10" type="ORF">D7318_18060</name>
    <name evidence="9" type="ORF">D7319_16200</name>
</gene>
<feature type="transmembrane region" description="Helical" evidence="7">
    <location>
        <begin position="61"/>
        <end position="84"/>
    </location>
</feature>
<dbReference type="GO" id="GO:0005886">
    <property type="term" value="C:plasma membrane"/>
    <property type="evidence" value="ECO:0007669"/>
    <property type="project" value="UniProtKB-SubCell"/>
</dbReference>
<keyword evidence="11" id="KW-1185">Reference proteome</keyword>
<dbReference type="EMBL" id="RBDY01000013">
    <property type="protein sequence ID" value="RKN20419.1"/>
    <property type="molecule type" value="Genomic_DNA"/>
</dbReference>
<evidence type="ECO:0000256" key="4">
    <source>
        <dbReference type="ARBA" id="ARBA00022989"/>
    </source>
</evidence>
<dbReference type="Proteomes" id="UP000275024">
    <property type="component" value="Unassembled WGS sequence"/>
</dbReference>
<proteinExistence type="predicted"/>
<feature type="compositionally biased region" description="Pro residues" evidence="6">
    <location>
        <begin position="214"/>
        <end position="223"/>
    </location>
</feature>
<dbReference type="InterPro" id="IPR052027">
    <property type="entry name" value="PspC"/>
</dbReference>
<protein>
    <submittedName>
        <fullName evidence="9">PspC domain-containing protein</fullName>
    </submittedName>
</protein>
<evidence type="ECO:0000313" key="9">
    <source>
        <dbReference type="EMBL" id="RKN08064.1"/>
    </source>
</evidence>
<dbReference type="Proteomes" id="UP000268652">
    <property type="component" value="Unassembled WGS sequence"/>
</dbReference>
<comment type="caution">
    <text evidence="9">The sequence shown here is derived from an EMBL/GenBank/DDBJ whole genome shotgun (WGS) entry which is preliminary data.</text>
</comment>
<feature type="compositionally biased region" description="Pro residues" evidence="6">
    <location>
        <begin position="234"/>
        <end position="244"/>
    </location>
</feature>
<evidence type="ECO:0000259" key="8">
    <source>
        <dbReference type="Pfam" id="PF04024"/>
    </source>
</evidence>
<keyword evidence="5 7" id="KW-0472">Membrane</keyword>
<dbReference type="AlphaFoldDB" id="A0A3A9WF67"/>
<feature type="transmembrane region" description="Helical" evidence="7">
    <location>
        <begin position="251"/>
        <end position="271"/>
    </location>
</feature>
<comment type="subcellular location">
    <subcellularLocation>
        <location evidence="1">Cell membrane</location>
        <topology evidence="1">Single-pass membrane protein</topology>
    </subcellularLocation>
</comment>
<evidence type="ECO:0000256" key="3">
    <source>
        <dbReference type="ARBA" id="ARBA00022692"/>
    </source>
</evidence>